<feature type="domain" description="GmrSD restriction endonucleases N-terminal" evidence="1">
    <location>
        <begin position="408"/>
        <end position="552"/>
    </location>
</feature>
<dbReference type="AlphaFoldDB" id="K2GA57"/>
<evidence type="ECO:0000259" key="1">
    <source>
        <dbReference type="Pfam" id="PF03235"/>
    </source>
</evidence>
<feature type="domain" description="GmrSD restriction endonucleases N-terminal" evidence="1">
    <location>
        <begin position="20"/>
        <end position="177"/>
    </location>
</feature>
<protein>
    <recommendedName>
        <fullName evidence="1">GmrSD restriction endonucleases N-terminal domain-containing protein</fullName>
    </recommendedName>
</protein>
<dbReference type="PANTHER" id="PTHR39639">
    <property type="entry name" value="CHROMOSOME 16, WHOLE GENOME SHOTGUN SEQUENCE"/>
    <property type="match status" value="1"/>
</dbReference>
<name>K2GA57_9BACT</name>
<accession>K2GA57</accession>
<reference evidence="2" key="1">
    <citation type="journal article" date="2012" name="Science">
        <title>Fermentation, hydrogen, and sulfur metabolism in multiple uncultivated bacterial phyla.</title>
        <authorList>
            <person name="Wrighton K.C."/>
            <person name="Thomas B.C."/>
            <person name="Sharon I."/>
            <person name="Miller C.S."/>
            <person name="Castelle C.J."/>
            <person name="VerBerkmoes N.C."/>
            <person name="Wilkins M.J."/>
            <person name="Hettich R.L."/>
            <person name="Lipton M.S."/>
            <person name="Williams K.H."/>
            <person name="Long P.E."/>
            <person name="Banfield J.F."/>
        </authorList>
    </citation>
    <scope>NUCLEOTIDE SEQUENCE [LARGE SCALE GENOMIC DNA]</scope>
</reference>
<dbReference type="InterPro" id="IPR004919">
    <property type="entry name" value="GmrSD_N"/>
</dbReference>
<sequence>MKMNEIFENLIKIEPKVVSIETLFNNEDTLKNTKYDPDYQRNYVWDDDKATYFIESILLGTEIPPIIYFRNGEKIEIIDGRQRYQTILRFIQNGFKLKKSGLHKLNGIGITSKSFKDLGEHRDVFWDTKLRIIEFSFHTKSSSSDEMEDIVKKEIFKRYNSGITPLKPTEIDKAIYFDDDLNSFIQRKLIADKVLFGEIASLFYFEKSSIEVLLKKIRQLLVQHKIPIKYYAVKKDIVISKYYEMLSAKIDEENIDEVFSKFLEKINILKQIKSEFSKNNFFFNRLVSECAFWALSIVEEEGFSFKNIKSDFFSEFAHFINDKKAFFEMDRSSFFKELQNRYAVTADFFNNKLGISFENYLQTSIEFKNQNRKKAVEKSFEKTETSFDDLRINKPEPSSITIVDICRQMERQRFLIRPPYQRAEVINKSKSSAIIESILLGIKLPPIFVYKREDGVSEVLDGQQRLLSILGFLKKEYLDENHNKQKSVKHGYSLSLKNGILNSLDGHNLEKLEPELVKKIYNFDLWIIEINHRYNKDFEPIDLFLRLNSKPYPIKENTFEMWNSYINKDIIENIKSILKEHKDWFYFRKNNSRMENENIYTALAFLQYELNNANEDLLHPQSLEYYKVGDKINFRIRSKTEITKTLELTSNKDQFLKACQDLNNNFISKVKSIVIDNGSAGIDGFNKNIESILNVSSGKRTQQSFYALWYFLSKVDSDLIKSNRLEIRDDLKSLYLLMSSTKSKESFETKVAEFWKRYGEFKWKNCFQNIIL</sequence>
<evidence type="ECO:0000313" key="2">
    <source>
        <dbReference type="EMBL" id="EKE27034.1"/>
    </source>
</evidence>
<dbReference type="Pfam" id="PF03235">
    <property type="entry name" value="GmrSD_N"/>
    <property type="match status" value="2"/>
</dbReference>
<dbReference type="EMBL" id="AMFJ01000598">
    <property type="protein sequence ID" value="EKE27034.1"/>
    <property type="molecule type" value="Genomic_DNA"/>
</dbReference>
<organism evidence="2">
    <name type="scientific">uncultured bacterium</name>
    <name type="common">gcode 4</name>
    <dbReference type="NCBI Taxonomy" id="1234023"/>
    <lineage>
        <taxon>Bacteria</taxon>
        <taxon>environmental samples</taxon>
    </lineage>
</organism>
<gene>
    <name evidence="2" type="ORF">ACD_4C00082G0001</name>
</gene>
<comment type="caution">
    <text evidence="2">The sequence shown here is derived from an EMBL/GenBank/DDBJ whole genome shotgun (WGS) entry which is preliminary data.</text>
</comment>
<proteinExistence type="predicted"/>
<dbReference type="PANTHER" id="PTHR39639:SF1">
    <property type="entry name" value="DUF262 DOMAIN-CONTAINING PROTEIN"/>
    <property type="match status" value="1"/>
</dbReference>